<feature type="signal peptide" evidence="1">
    <location>
        <begin position="1"/>
        <end position="23"/>
    </location>
</feature>
<sequence>MKRAIGMLAGGLALLAVLSGCGAFSRPAETRVTLTVAVYQLRSDYAVRQAQIEVTNHSSVDVQVTSASFTSSWFASTVSSPSAPNQLLAKSTTDFKVVLAAARCDVARATPSVTIRFTRPDKSTGTVTTTPTIPFDSIALVHAQDCAQHEFEKVATISIAPAVRFEQVAGKPIALLDVTFTPTGAAGSVTLHSTEDTTLLAQREGSLRTIGLTLTAASGPTTVTLDYVPAGCLQHRVAEDKIGTLIPMRVDAGPYRNTLFSMPVPAAVKAQLLDWVGVYCGW</sequence>
<evidence type="ECO:0000313" key="2">
    <source>
        <dbReference type="EMBL" id="MFC5503145.1"/>
    </source>
</evidence>
<gene>
    <name evidence="2" type="ORF">ACFPJ4_12925</name>
</gene>
<dbReference type="EMBL" id="JBHSMG010000003">
    <property type="protein sequence ID" value="MFC5503145.1"/>
    <property type="molecule type" value="Genomic_DNA"/>
</dbReference>
<dbReference type="RefSeq" id="WP_386740857.1">
    <property type="nucleotide sequence ID" value="NZ_JBHSMG010000003.1"/>
</dbReference>
<dbReference type="Proteomes" id="UP001596039">
    <property type="component" value="Unassembled WGS sequence"/>
</dbReference>
<name>A0ABW0NSS5_9MICO</name>
<keyword evidence="1" id="KW-0732">Signal</keyword>
<accession>A0ABW0NSS5</accession>
<comment type="caution">
    <text evidence="2">The sequence shown here is derived from an EMBL/GenBank/DDBJ whole genome shotgun (WGS) entry which is preliminary data.</text>
</comment>
<organism evidence="2 3">
    <name type="scientific">Lysinimonas soli</name>
    <dbReference type="NCBI Taxonomy" id="1074233"/>
    <lineage>
        <taxon>Bacteria</taxon>
        <taxon>Bacillati</taxon>
        <taxon>Actinomycetota</taxon>
        <taxon>Actinomycetes</taxon>
        <taxon>Micrococcales</taxon>
        <taxon>Microbacteriaceae</taxon>
        <taxon>Lysinimonas</taxon>
    </lineage>
</organism>
<evidence type="ECO:0000256" key="1">
    <source>
        <dbReference type="SAM" id="SignalP"/>
    </source>
</evidence>
<proteinExistence type="predicted"/>
<protein>
    <submittedName>
        <fullName evidence="2">Uncharacterized protein</fullName>
    </submittedName>
</protein>
<keyword evidence="3" id="KW-1185">Reference proteome</keyword>
<dbReference type="PROSITE" id="PS51257">
    <property type="entry name" value="PROKAR_LIPOPROTEIN"/>
    <property type="match status" value="1"/>
</dbReference>
<feature type="chain" id="PRO_5045417653" evidence="1">
    <location>
        <begin position="24"/>
        <end position="282"/>
    </location>
</feature>
<evidence type="ECO:0000313" key="3">
    <source>
        <dbReference type="Proteomes" id="UP001596039"/>
    </source>
</evidence>
<reference evidence="3" key="1">
    <citation type="journal article" date="2019" name="Int. J. Syst. Evol. Microbiol.">
        <title>The Global Catalogue of Microorganisms (GCM) 10K type strain sequencing project: providing services to taxonomists for standard genome sequencing and annotation.</title>
        <authorList>
            <consortium name="The Broad Institute Genomics Platform"/>
            <consortium name="The Broad Institute Genome Sequencing Center for Infectious Disease"/>
            <person name="Wu L."/>
            <person name="Ma J."/>
        </authorList>
    </citation>
    <scope>NUCLEOTIDE SEQUENCE [LARGE SCALE GENOMIC DNA]</scope>
    <source>
        <strain evidence="3">CGMCC 4.6997</strain>
    </source>
</reference>